<dbReference type="OrthoDB" id="47374at2759"/>
<reference evidence="5" key="1">
    <citation type="journal article" date="2015" name="Genome Announc.">
        <title>Genome sequence of the AIDS-associated pathogen Penicillium marneffei (ATCC18224) and its near taxonomic relative Talaromyces stipitatus (ATCC10500).</title>
        <authorList>
            <person name="Nierman W.C."/>
            <person name="Fedorova-Abrams N.D."/>
            <person name="Andrianopoulos A."/>
        </authorList>
    </citation>
    <scope>NUCLEOTIDE SEQUENCE [LARGE SCALE GENOMIC DNA]</scope>
    <source>
        <strain evidence="5">ATCC 10500 / CBS 375.48 / QM 6759 / NRRL 1006</strain>
    </source>
</reference>
<dbReference type="HOGENOM" id="CLU_050063_0_0_1"/>
<dbReference type="InterPro" id="IPR016181">
    <property type="entry name" value="Acyl_CoA_acyltransferase"/>
</dbReference>
<feature type="region of interest" description="Disordered" evidence="3">
    <location>
        <begin position="34"/>
        <end position="57"/>
    </location>
</feature>
<dbReference type="GO" id="GO:0016746">
    <property type="term" value="F:acyltransferase activity"/>
    <property type="evidence" value="ECO:0007669"/>
    <property type="project" value="UniProtKB-KW"/>
</dbReference>
<gene>
    <name evidence="4" type="ORF">TSTA_026680</name>
</gene>
<dbReference type="SUPFAM" id="SSF55729">
    <property type="entry name" value="Acyl-CoA N-acyltransferases (Nat)"/>
    <property type="match status" value="1"/>
</dbReference>
<dbReference type="InParanoid" id="B8M4S8"/>
<keyword evidence="1 4" id="KW-0808">Transferase</keyword>
<name>B8M4S8_TALSN</name>
<dbReference type="Proteomes" id="UP000001745">
    <property type="component" value="Unassembled WGS sequence"/>
</dbReference>
<dbReference type="RefSeq" id="XP_002479797.1">
    <property type="nucleotide sequence ID" value="XM_002479752.1"/>
</dbReference>
<evidence type="ECO:0000256" key="1">
    <source>
        <dbReference type="ARBA" id="ARBA00022679"/>
    </source>
</evidence>
<dbReference type="PhylomeDB" id="B8M4S8"/>
<dbReference type="eggNOG" id="KOG3138">
    <property type="taxonomic scope" value="Eukaryota"/>
</dbReference>
<evidence type="ECO:0000313" key="5">
    <source>
        <dbReference type="Proteomes" id="UP000001745"/>
    </source>
</evidence>
<dbReference type="VEuPathDB" id="FungiDB:TSTA_026680"/>
<dbReference type="PANTHER" id="PTHR42919:SF8">
    <property type="entry name" value="N-ALPHA-ACETYLTRANSFERASE 50"/>
    <property type="match status" value="1"/>
</dbReference>
<feature type="region of interest" description="Disordered" evidence="3">
    <location>
        <begin position="72"/>
        <end position="105"/>
    </location>
</feature>
<dbReference type="GO" id="GO:0007064">
    <property type="term" value="P:mitotic sister chromatid cohesion"/>
    <property type="evidence" value="ECO:0007669"/>
    <property type="project" value="TreeGrafter"/>
</dbReference>
<accession>B8M4S8</accession>
<dbReference type="EMBL" id="EQ962654">
    <property type="protein sequence ID" value="EED19363.1"/>
    <property type="molecule type" value="Genomic_DNA"/>
</dbReference>
<dbReference type="InterPro" id="IPR051556">
    <property type="entry name" value="N-term/lysine_N-AcTrnsfr"/>
</dbReference>
<organism evidence="4 5">
    <name type="scientific">Talaromyces stipitatus (strain ATCC 10500 / CBS 375.48 / QM 6759 / NRRL 1006)</name>
    <name type="common">Penicillium stipitatum</name>
    <dbReference type="NCBI Taxonomy" id="441959"/>
    <lineage>
        <taxon>Eukaryota</taxon>
        <taxon>Fungi</taxon>
        <taxon>Dikarya</taxon>
        <taxon>Ascomycota</taxon>
        <taxon>Pezizomycotina</taxon>
        <taxon>Eurotiomycetes</taxon>
        <taxon>Eurotiomycetidae</taxon>
        <taxon>Eurotiales</taxon>
        <taxon>Trichocomaceae</taxon>
        <taxon>Talaromyces</taxon>
        <taxon>Talaromyces sect. Talaromyces</taxon>
    </lineage>
</organism>
<feature type="compositionally biased region" description="Basic and acidic residues" evidence="3">
    <location>
        <begin position="407"/>
        <end position="417"/>
    </location>
</feature>
<feature type="compositionally biased region" description="Low complexity" evidence="3">
    <location>
        <begin position="36"/>
        <end position="48"/>
    </location>
</feature>
<dbReference type="PANTHER" id="PTHR42919">
    <property type="entry name" value="N-ALPHA-ACETYLTRANSFERASE"/>
    <property type="match status" value="1"/>
</dbReference>
<dbReference type="STRING" id="441959.B8M4S8"/>
<feature type="compositionally biased region" description="Polar residues" evidence="3">
    <location>
        <begin position="72"/>
        <end position="83"/>
    </location>
</feature>
<dbReference type="Gene3D" id="3.40.630.30">
    <property type="match status" value="1"/>
</dbReference>
<evidence type="ECO:0000256" key="2">
    <source>
        <dbReference type="ARBA" id="ARBA00023315"/>
    </source>
</evidence>
<feature type="compositionally biased region" description="Polar residues" evidence="3">
    <location>
        <begin position="331"/>
        <end position="342"/>
    </location>
</feature>
<proteinExistence type="predicted"/>
<feature type="compositionally biased region" description="Low complexity" evidence="3">
    <location>
        <begin position="392"/>
        <end position="402"/>
    </location>
</feature>
<dbReference type="AlphaFoldDB" id="B8M4S8"/>
<keyword evidence="5" id="KW-1185">Reference proteome</keyword>
<protein>
    <submittedName>
        <fullName evidence="4">GNAT family acetyltransferase, putative</fullName>
    </submittedName>
</protein>
<evidence type="ECO:0000256" key="3">
    <source>
        <dbReference type="SAM" id="MobiDB-lite"/>
    </source>
</evidence>
<sequence>MWSGSYCRGVKEGDHFGQESMAYQVFAKAQAQNQRAASATSATTATSPPVSPPSLLVKQPPLHPAPLVLPQSAASSSLTSNKPPSIGDPNFDPEPFSEPLTSYQTPHPHITIDPVRTAHIASLSRITGLLLPIRYPSSFYTACITDPVIASLSRVAVYHDHPVPSGPSTETTPAGGLGGTDKVIGGIRCRLERLFPEFLGLNRPDGKQRPPTNLYIQTLHLLSPHRGNGVAASLLNSLLFTKPPSESSKLYRVSPLVKHYNIHTVTAHVHEMNDEGLRWYVARGFHVEDGVVKGYYRRLNPSGARIVRLDLDWDNEDEEEETDEHQHDPEQLQSSHVSNATKPGTDEDSAQHHDDDGEDDDDWEKLEAEEDDADDHGVVHLTDSQILDNGDSNSPISTTSSSGKRKRDVEELHKRHK</sequence>
<feature type="compositionally biased region" description="Acidic residues" evidence="3">
    <location>
        <begin position="356"/>
        <end position="374"/>
    </location>
</feature>
<feature type="region of interest" description="Disordered" evidence="3">
    <location>
        <begin position="316"/>
        <end position="417"/>
    </location>
</feature>
<feature type="compositionally biased region" description="Polar residues" evidence="3">
    <location>
        <begin position="382"/>
        <end position="391"/>
    </location>
</feature>
<evidence type="ECO:0000313" key="4">
    <source>
        <dbReference type="EMBL" id="EED19363.1"/>
    </source>
</evidence>
<dbReference type="GO" id="GO:0031415">
    <property type="term" value="C:NatA complex"/>
    <property type="evidence" value="ECO:0007669"/>
    <property type="project" value="TreeGrafter"/>
</dbReference>
<keyword evidence="2" id="KW-0012">Acyltransferase</keyword>
<dbReference type="OMA" id="VHEMNDE"/>
<dbReference type="GeneID" id="8098949"/>